<dbReference type="GO" id="GO:0008270">
    <property type="term" value="F:zinc ion binding"/>
    <property type="evidence" value="ECO:0007669"/>
    <property type="project" value="InterPro"/>
</dbReference>
<dbReference type="PANTHER" id="PTHR11644">
    <property type="entry name" value="CYTIDINE DEAMINASE"/>
    <property type="match status" value="1"/>
</dbReference>
<organism evidence="6 7">
    <name type="scientific">Nonomuraea rhodomycinica</name>
    <dbReference type="NCBI Taxonomy" id="1712872"/>
    <lineage>
        <taxon>Bacteria</taxon>
        <taxon>Bacillati</taxon>
        <taxon>Actinomycetota</taxon>
        <taxon>Actinomycetes</taxon>
        <taxon>Streptosporangiales</taxon>
        <taxon>Streptosporangiaceae</taxon>
        <taxon>Nonomuraea</taxon>
    </lineage>
</organism>
<dbReference type="InterPro" id="IPR016193">
    <property type="entry name" value="Cytidine_deaminase-like"/>
</dbReference>
<gene>
    <name evidence="6" type="ORF">HT134_00875</name>
</gene>
<evidence type="ECO:0000259" key="5">
    <source>
        <dbReference type="PROSITE" id="PS51747"/>
    </source>
</evidence>
<evidence type="ECO:0000313" key="6">
    <source>
        <dbReference type="EMBL" id="NUW38683.1"/>
    </source>
</evidence>
<dbReference type="InterPro" id="IPR002125">
    <property type="entry name" value="CMP_dCMP_dom"/>
</dbReference>
<dbReference type="PROSITE" id="PS51747">
    <property type="entry name" value="CYT_DCMP_DEAMINASES_2"/>
    <property type="match status" value="1"/>
</dbReference>
<dbReference type="GO" id="GO:0072527">
    <property type="term" value="P:pyrimidine-containing compound metabolic process"/>
    <property type="evidence" value="ECO:0007669"/>
    <property type="project" value="UniProtKB-ARBA"/>
</dbReference>
<dbReference type="GO" id="GO:0055086">
    <property type="term" value="P:nucleobase-containing small molecule metabolic process"/>
    <property type="evidence" value="ECO:0007669"/>
    <property type="project" value="UniProtKB-ARBA"/>
</dbReference>
<comment type="caution">
    <text evidence="6">The sequence shown here is derived from an EMBL/GenBank/DDBJ whole genome shotgun (WGS) entry which is preliminary data.</text>
</comment>
<keyword evidence="7" id="KW-1185">Reference proteome</keyword>
<dbReference type="Proteomes" id="UP000546126">
    <property type="component" value="Unassembled WGS sequence"/>
</dbReference>
<evidence type="ECO:0000313" key="7">
    <source>
        <dbReference type="Proteomes" id="UP000546126"/>
    </source>
</evidence>
<evidence type="ECO:0000256" key="1">
    <source>
        <dbReference type="ARBA" id="ARBA00006576"/>
    </source>
</evidence>
<dbReference type="PROSITE" id="PS00903">
    <property type="entry name" value="CYT_DCMP_DEAMINASES_1"/>
    <property type="match status" value="1"/>
</dbReference>
<name>A0A7Y6II60_9ACTN</name>
<evidence type="ECO:0000256" key="3">
    <source>
        <dbReference type="ARBA" id="ARBA00022801"/>
    </source>
</evidence>
<sequence length="168" mass="17953">MTVGARSAICSSIAARPHEETAVARDIDFDLIKEAKELASRCYDGKNHHVAAAARAPDGRTVVGMSVSHFLGGPCAEVVIIGSAAAQRIYELTTMVVVGLAGRVLIPPCGRCRQALFDYFPSMDILIGDPPAVIPIAELLPLPYRRWLTDPRGVSSMGGNHEDPFAGR</sequence>
<dbReference type="AlphaFoldDB" id="A0A7Y6II60"/>
<dbReference type="SUPFAM" id="SSF53927">
    <property type="entry name" value="Cytidine deaminase-like"/>
    <property type="match status" value="1"/>
</dbReference>
<dbReference type="EMBL" id="JABWGO010000001">
    <property type="protein sequence ID" value="NUW38683.1"/>
    <property type="molecule type" value="Genomic_DNA"/>
</dbReference>
<dbReference type="CDD" id="cd01283">
    <property type="entry name" value="cytidine_deaminase"/>
    <property type="match status" value="1"/>
</dbReference>
<feature type="domain" description="CMP/dCMP-type deaminase" evidence="5">
    <location>
        <begin position="26"/>
        <end position="147"/>
    </location>
</feature>
<dbReference type="PANTHER" id="PTHR11644:SF2">
    <property type="entry name" value="CYTIDINE DEAMINASE"/>
    <property type="match status" value="1"/>
</dbReference>
<evidence type="ECO:0000256" key="4">
    <source>
        <dbReference type="ARBA" id="ARBA00022833"/>
    </source>
</evidence>
<dbReference type="GO" id="GO:0005829">
    <property type="term" value="C:cytosol"/>
    <property type="evidence" value="ECO:0007669"/>
    <property type="project" value="TreeGrafter"/>
</dbReference>
<accession>A0A7Y6II60</accession>
<dbReference type="InterPro" id="IPR050202">
    <property type="entry name" value="Cyt/Deoxycyt_deaminase"/>
</dbReference>
<evidence type="ECO:0000256" key="2">
    <source>
        <dbReference type="ARBA" id="ARBA00022723"/>
    </source>
</evidence>
<dbReference type="GO" id="GO:0004126">
    <property type="term" value="F:cytidine deaminase activity"/>
    <property type="evidence" value="ECO:0007669"/>
    <property type="project" value="TreeGrafter"/>
</dbReference>
<dbReference type="Pfam" id="PF00383">
    <property type="entry name" value="dCMP_cyt_deam_1"/>
    <property type="match status" value="1"/>
</dbReference>
<protein>
    <submittedName>
        <fullName evidence="6">Cytidine deaminase</fullName>
    </submittedName>
</protein>
<comment type="similarity">
    <text evidence="1">Belongs to the cytidine and deoxycytidylate deaminase family.</text>
</comment>
<reference evidence="6 7" key="1">
    <citation type="submission" date="2020-06" db="EMBL/GenBank/DDBJ databases">
        <authorList>
            <person name="Chanama M."/>
        </authorList>
    </citation>
    <scope>NUCLEOTIDE SEQUENCE [LARGE SCALE GENOMIC DNA]</scope>
    <source>
        <strain evidence="6 7">TBRC6557</strain>
    </source>
</reference>
<keyword evidence="2" id="KW-0479">Metal-binding</keyword>
<dbReference type="Gene3D" id="3.40.140.10">
    <property type="entry name" value="Cytidine Deaminase, domain 2"/>
    <property type="match status" value="1"/>
</dbReference>
<proteinExistence type="inferred from homology"/>
<dbReference type="InterPro" id="IPR016192">
    <property type="entry name" value="APOBEC/CMP_deaminase_Zn-bd"/>
</dbReference>
<keyword evidence="4" id="KW-0862">Zinc</keyword>
<keyword evidence="3" id="KW-0378">Hydrolase</keyword>
<dbReference type="GO" id="GO:0042802">
    <property type="term" value="F:identical protein binding"/>
    <property type="evidence" value="ECO:0007669"/>
    <property type="project" value="UniProtKB-ARBA"/>
</dbReference>